<organism evidence="3 4">
    <name type="scientific">Cucumis melo var. makuwa</name>
    <name type="common">Oriental melon</name>
    <dbReference type="NCBI Taxonomy" id="1194695"/>
    <lineage>
        <taxon>Eukaryota</taxon>
        <taxon>Viridiplantae</taxon>
        <taxon>Streptophyta</taxon>
        <taxon>Embryophyta</taxon>
        <taxon>Tracheophyta</taxon>
        <taxon>Spermatophyta</taxon>
        <taxon>Magnoliopsida</taxon>
        <taxon>eudicotyledons</taxon>
        <taxon>Gunneridae</taxon>
        <taxon>Pentapetalae</taxon>
        <taxon>rosids</taxon>
        <taxon>fabids</taxon>
        <taxon>Cucurbitales</taxon>
        <taxon>Cucurbitaceae</taxon>
        <taxon>Benincaseae</taxon>
        <taxon>Cucumis</taxon>
    </lineage>
</organism>
<evidence type="ECO:0000259" key="2">
    <source>
        <dbReference type="Pfam" id="PF07727"/>
    </source>
</evidence>
<protein>
    <submittedName>
        <fullName evidence="3">Zeta-carotene desaturase</fullName>
    </submittedName>
</protein>
<dbReference type="PANTHER" id="PTHR42923">
    <property type="entry name" value="PROTOPORPHYRINOGEN OXIDASE"/>
    <property type="match status" value="1"/>
</dbReference>
<dbReference type="Pfam" id="PF01593">
    <property type="entry name" value="Amino_oxidase"/>
    <property type="match status" value="1"/>
</dbReference>
<evidence type="ECO:0000259" key="1">
    <source>
        <dbReference type="Pfam" id="PF01593"/>
    </source>
</evidence>
<dbReference type="AlphaFoldDB" id="A0A5D3B695"/>
<accession>A0A5D3B695</accession>
<dbReference type="InterPro" id="IPR013103">
    <property type="entry name" value="RVT_2"/>
</dbReference>
<dbReference type="Pfam" id="PF07727">
    <property type="entry name" value="RVT_2"/>
    <property type="match status" value="1"/>
</dbReference>
<evidence type="ECO:0000313" key="3">
    <source>
        <dbReference type="EMBL" id="TYJ95510.1"/>
    </source>
</evidence>
<dbReference type="PANTHER" id="PTHR42923:SF41">
    <property type="entry name" value="ZETA-CAROTENE DESATURASE, CHLOROPLASTIC_CHROMOPLASTIC"/>
    <property type="match status" value="1"/>
</dbReference>
<feature type="domain" description="Amine oxidase" evidence="1">
    <location>
        <begin position="81"/>
        <end position="221"/>
    </location>
</feature>
<dbReference type="InterPro" id="IPR050464">
    <property type="entry name" value="Zeta_carotene_desat/Oxidored"/>
</dbReference>
<dbReference type="CDD" id="cd09272">
    <property type="entry name" value="RNase_HI_RT_Ty1"/>
    <property type="match status" value="1"/>
</dbReference>
<proteinExistence type="predicted"/>
<dbReference type="Gene3D" id="3.50.50.60">
    <property type="entry name" value="FAD/NAD(P)-binding domain"/>
    <property type="match status" value="1"/>
</dbReference>
<dbReference type="GO" id="GO:0016120">
    <property type="term" value="P:carotene biosynthetic process"/>
    <property type="evidence" value="ECO:0007669"/>
    <property type="project" value="TreeGrafter"/>
</dbReference>
<feature type="domain" description="Reverse transcriptase Ty1/copia-type" evidence="2">
    <location>
        <begin position="557"/>
        <end position="615"/>
    </location>
</feature>
<dbReference type="PRINTS" id="PR00419">
    <property type="entry name" value="ADXRDTASE"/>
</dbReference>
<gene>
    <name evidence="3" type="ORF">E5676_scaffold1348G00050</name>
</gene>
<dbReference type="GO" id="GO:0009507">
    <property type="term" value="C:chloroplast"/>
    <property type="evidence" value="ECO:0007669"/>
    <property type="project" value="TreeGrafter"/>
</dbReference>
<sequence length="789" mass="87259">MASGILFSPVSFSGKHANCRDFRLPARNSLVLLKGQKFLVKSSLDKDVSDMSVNAPKGLFPPEPERYRGPKLKVAIIGAGLAGMSTAVELLDQGHEVDIYESRTFIGGKVGSFVDKRGNHIEMGLHVFFGCYNNLFRLMKKVGAEKNLLVKDHTHTFVNKGGEIGELDFRFPVGAPIHGIRAFLATNQLGGTTQQQLAMFKQQITTFEAVLGASTQTPSSGISTTLSMYSENPITLFFNLSSTYVSGSVAQTTGGDRICDFLSGLNLKLDVVRGHILGRIPISSLMEVCFEVCLEEDRMSAMNILTTPAIDSAAFSARSYTHDSGKKCPPNDKQNSGQAYVSESVGTSQPFGLTENQNDPSLSTLGAIAQSGSSESFVSYVPCAGNKKISIADAHLINWTPSRVLHLQTPLECLKESYPSTCILLELWLVCLLGILFINGAINVSILLPISTLPSWMSLSSRIVLSFLLVRFGGECLTKSIGSYVDNKMGENDMFDLVVPEDVGEKSNVDEIEVMAETACVEAKQDHLGNLDEYDQSLDIPIALRKAMEEMNALEKNKTRELCDFPKEHKTVGCKWLLTLEYKVDGTLDRHKARLVAKRFTQTFGVDYTGTFSPETGMMRCRPADMLSSSMLNWEILFINQFMQASYEEHMEAVNRILRYLKTTPGKGLMFRKTDRRCIEAYTDSDWAESIVDRKSTSGYCTFVWGDLITWRSKKQEVVARSNAKAEYKAMSLGICEENFGYKRPDSGSICIPCIPSSQQVTDILTQWLLRQSFVSCVSKLGLDIYVPT</sequence>
<dbReference type="GO" id="GO:0016719">
    <property type="term" value="F:9,9'-di-cis-zeta-carotene desaturase activity"/>
    <property type="evidence" value="ECO:0007669"/>
    <property type="project" value="TreeGrafter"/>
</dbReference>
<dbReference type="InterPro" id="IPR036188">
    <property type="entry name" value="FAD/NAD-bd_sf"/>
</dbReference>
<comment type="caution">
    <text evidence="3">The sequence shown here is derived from an EMBL/GenBank/DDBJ whole genome shotgun (WGS) entry which is preliminary data.</text>
</comment>
<name>A0A5D3B695_CUCMM</name>
<dbReference type="InterPro" id="IPR002937">
    <property type="entry name" value="Amino_oxidase"/>
</dbReference>
<dbReference type="SUPFAM" id="SSF51905">
    <property type="entry name" value="FAD/NAD(P)-binding domain"/>
    <property type="match status" value="1"/>
</dbReference>
<reference evidence="3 4" key="1">
    <citation type="submission" date="2019-08" db="EMBL/GenBank/DDBJ databases">
        <title>Draft genome sequences of two oriental melons (Cucumis melo L. var makuwa).</title>
        <authorList>
            <person name="Kwon S.-Y."/>
        </authorList>
    </citation>
    <scope>NUCLEOTIDE SEQUENCE [LARGE SCALE GENOMIC DNA]</scope>
    <source>
        <strain evidence="4">cv. Chang Bougi</strain>
        <tissue evidence="3">Leaf</tissue>
    </source>
</reference>
<evidence type="ECO:0000313" key="4">
    <source>
        <dbReference type="Proteomes" id="UP000321947"/>
    </source>
</evidence>
<dbReference type="EMBL" id="SSTD01020191">
    <property type="protein sequence ID" value="TYJ95510.1"/>
    <property type="molecule type" value="Genomic_DNA"/>
</dbReference>
<dbReference type="Proteomes" id="UP000321947">
    <property type="component" value="Unassembled WGS sequence"/>
</dbReference>